<dbReference type="PIRSF" id="PIRSF022079">
    <property type="entry name" value="UCP022079"/>
    <property type="match status" value="1"/>
</dbReference>
<organism evidence="1 2">
    <name type="scientific">Halorubrum alkaliphilum</name>
    <dbReference type="NCBI Taxonomy" id="261290"/>
    <lineage>
        <taxon>Archaea</taxon>
        <taxon>Methanobacteriati</taxon>
        <taxon>Methanobacteriota</taxon>
        <taxon>Stenosarchaea group</taxon>
        <taxon>Halobacteria</taxon>
        <taxon>Halobacteriales</taxon>
        <taxon>Haloferacaceae</taxon>
        <taxon>Halorubrum</taxon>
    </lineage>
</organism>
<dbReference type="Pfam" id="PF09920">
    <property type="entry name" value="DUF2150"/>
    <property type="match status" value="1"/>
</dbReference>
<dbReference type="AlphaFoldDB" id="A0A8T4GA19"/>
<keyword evidence="2" id="KW-1185">Reference proteome</keyword>
<gene>
    <name evidence="1" type="ORF">J2751_000273</name>
</gene>
<accession>A0A8T4GA19</accession>
<dbReference type="OrthoDB" id="145435at2157"/>
<name>A0A8T4GA19_9EURY</name>
<evidence type="ECO:0000313" key="1">
    <source>
        <dbReference type="EMBL" id="MBP1921284.1"/>
    </source>
</evidence>
<reference evidence="1" key="1">
    <citation type="submission" date="2021-03" db="EMBL/GenBank/DDBJ databases">
        <title>Genomic Encyclopedia of Type Strains, Phase IV (KMG-IV): sequencing the most valuable type-strain genomes for metagenomic binning, comparative biology and taxonomic classification.</title>
        <authorList>
            <person name="Goeker M."/>
        </authorList>
    </citation>
    <scope>NUCLEOTIDE SEQUENCE</scope>
    <source>
        <strain evidence="1">DSM 23564</strain>
    </source>
</reference>
<dbReference type="EMBL" id="JAGGKQ010000002">
    <property type="protein sequence ID" value="MBP1921284.1"/>
    <property type="molecule type" value="Genomic_DNA"/>
</dbReference>
<evidence type="ECO:0008006" key="3">
    <source>
        <dbReference type="Google" id="ProtNLM"/>
    </source>
</evidence>
<comment type="caution">
    <text evidence="1">The sequence shown here is derived from an EMBL/GenBank/DDBJ whole genome shotgun (WGS) entry which is preliminary data.</text>
</comment>
<proteinExistence type="predicted"/>
<sequence length="192" mass="21040">MTEDDAVETFYSEERWQNWLDRLAEEELDPENEDSARLLLNLQDDAAIAVAKVLAALEDGRIDEERAVEEIRGVSDIVLAEVSLDDEDKTMLIDGVQTSLVPVFYAAEEFVVGGVVDGDVAEFIEAAADAEADEDLDAALGYVVQAGTRVIGGHHLDIDLVEELEYGLVSEWVNGIDSLQSAIEDPEVVEED</sequence>
<evidence type="ECO:0000313" key="2">
    <source>
        <dbReference type="Proteomes" id="UP000823588"/>
    </source>
</evidence>
<dbReference type="InterPro" id="IPR014518">
    <property type="entry name" value="UCP022079"/>
</dbReference>
<dbReference type="Proteomes" id="UP000823588">
    <property type="component" value="Unassembled WGS sequence"/>
</dbReference>
<dbReference type="RefSeq" id="WP_209482672.1">
    <property type="nucleotide sequence ID" value="NZ_JAGGKQ010000002.1"/>
</dbReference>
<protein>
    <recommendedName>
        <fullName evidence="3">DUF2150 family protein</fullName>
    </recommendedName>
</protein>